<dbReference type="Gene3D" id="3.30.9.10">
    <property type="entry name" value="D-Amino Acid Oxidase, subunit A, domain 2"/>
    <property type="match status" value="1"/>
</dbReference>
<dbReference type="PANTHER" id="PTHR46865">
    <property type="entry name" value="OXIDOREDUCTASE-RELATED"/>
    <property type="match status" value="1"/>
</dbReference>
<dbReference type="EMBL" id="CP012333">
    <property type="protein sequence ID" value="AKV04255.1"/>
    <property type="molecule type" value="Genomic_DNA"/>
</dbReference>
<dbReference type="InterPro" id="IPR051704">
    <property type="entry name" value="FAD_aromatic-hydroxylase"/>
</dbReference>
<dbReference type="KEGG" id="llu:AKJ09_10918"/>
<sequence>MSANGKKVLVSGASFAGLSTALWMRRLGYEVTIVEIARGLRTGGTAVDIKGSTVDVVRRMGLFEQIRSNRLSLQRWDLKNERDVTERSLLLRDEGEPPSEDEFEIERSVLLTMLFDAVKDHVEVVFDDSITALRETIDGMEVTFAKGSRRAFDLVFGCDGVHSAVRKLWFGDAAQYMHFLGQYFSITIVDKLLIERNTAQMFNVPGKAVMLNAYKNSTDIILSFASDNEIPYDRRDEEEQRRIIANQFVGVGWRTAELLEEVRGSKSFYFDKLCQIRMPSWTKGRVALVGDAGYCPSPAAGMGGSLAIDGAAALADAMRDHDGNFEAAFRAYDERFRPFIEEVQAEAERTGLETLVPRTEEAIRARNARTDDSF</sequence>
<dbReference type="OrthoDB" id="5487740at2"/>
<dbReference type="InterPro" id="IPR036188">
    <property type="entry name" value="FAD/NAD-bd_sf"/>
</dbReference>
<dbReference type="InterPro" id="IPR002938">
    <property type="entry name" value="FAD-bd"/>
</dbReference>
<keyword evidence="3" id="KW-1185">Reference proteome</keyword>
<evidence type="ECO:0000313" key="2">
    <source>
        <dbReference type="EMBL" id="AKV04255.1"/>
    </source>
</evidence>
<name>A0A0K1QFR4_9BACT</name>
<dbReference type="PANTHER" id="PTHR46865:SF2">
    <property type="entry name" value="MONOOXYGENASE"/>
    <property type="match status" value="1"/>
</dbReference>
<organism evidence="2 3">
    <name type="scientific">Labilithrix luteola</name>
    <dbReference type="NCBI Taxonomy" id="1391654"/>
    <lineage>
        <taxon>Bacteria</taxon>
        <taxon>Pseudomonadati</taxon>
        <taxon>Myxococcota</taxon>
        <taxon>Polyangia</taxon>
        <taxon>Polyangiales</taxon>
        <taxon>Labilitrichaceae</taxon>
        <taxon>Labilithrix</taxon>
    </lineage>
</organism>
<dbReference type="AlphaFoldDB" id="A0A0K1QFR4"/>
<dbReference type="SUPFAM" id="SSF51905">
    <property type="entry name" value="FAD/NAD(P)-binding domain"/>
    <property type="match status" value="1"/>
</dbReference>
<reference evidence="2 3" key="1">
    <citation type="submission" date="2015-08" db="EMBL/GenBank/DDBJ databases">
        <authorList>
            <person name="Babu N.S."/>
            <person name="Beckwith C.J."/>
            <person name="Beseler K.G."/>
            <person name="Brison A."/>
            <person name="Carone J.V."/>
            <person name="Caskin T.P."/>
            <person name="Diamond M."/>
            <person name="Durham M.E."/>
            <person name="Foxe J.M."/>
            <person name="Go M."/>
            <person name="Henderson B.A."/>
            <person name="Jones I.B."/>
            <person name="McGettigan J.A."/>
            <person name="Micheletti S.J."/>
            <person name="Nasrallah M.E."/>
            <person name="Ortiz D."/>
            <person name="Piller C.R."/>
            <person name="Privatt S.R."/>
            <person name="Schneider S.L."/>
            <person name="Sharp S."/>
            <person name="Smith T.C."/>
            <person name="Stanton J.D."/>
            <person name="Ullery H.E."/>
            <person name="Wilson R.J."/>
            <person name="Serrano M.G."/>
            <person name="Buck G."/>
            <person name="Lee V."/>
            <person name="Wang Y."/>
            <person name="Carvalho R."/>
            <person name="Voegtly L."/>
            <person name="Shi R."/>
            <person name="Duckworth R."/>
            <person name="Johnson A."/>
            <person name="Loviza R."/>
            <person name="Walstead R."/>
            <person name="Shah Z."/>
            <person name="Kiflezghi M."/>
            <person name="Wade K."/>
            <person name="Ball S.L."/>
            <person name="Bradley K.W."/>
            <person name="Asai D.J."/>
            <person name="Bowman C.A."/>
            <person name="Russell D.A."/>
            <person name="Pope W.H."/>
            <person name="Jacobs-Sera D."/>
            <person name="Hendrix R.W."/>
            <person name="Hatfull G.F."/>
        </authorList>
    </citation>
    <scope>NUCLEOTIDE SEQUENCE [LARGE SCALE GENOMIC DNA]</scope>
    <source>
        <strain evidence="2 3">DSM 27648</strain>
    </source>
</reference>
<dbReference type="RefSeq" id="WP_146654892.1">
    <property type="nucleotide sequence ID" value="NZ_CP012333.1"/>
</dbReference>
<accession>A0A0K1QFR4</accession>
<feature type="domain" description="FAD-binding" evidence="1">
    <location>
        <begin position="7"/>
        <end position="318"/>
    </location>
</feature>
<dbReference type="Gene3D" id="3.50.50.60">
    <property type="entry name" value="FAD/NAD(P)-binding domain"/>
    <property type="match status" value="1"/>
</dbReference>
<dbReference type="Proteomes" id="UP000064967">
    <property type="component" value="Chromosome"/>
</dbReference>
<dbReference type="GO" id="GO:0071949">
    <property type="term" value="F:FAD binding"/>
    <property type="evidence" value="ECO:0007669"/>
    <property type="project" value="InterPro"/>
</dbReference>
<dbReference type="PRINTS" id="PR00420">
    <property type="entry name" value="RNGMNOXGNASE"/>
</dbReference>
<proteinExistence type="predicted"/>
<evidence type="ECO:0000313" key="3">
    <source>
        <dbReference type="Proteomes" id="UP000064967"/>
    </source>
</evidence>
<protein>
    <submittedName>
        <fullName evidence="2">Oxidoreductase protein</fullName>
    </submittedName>
</protein>
<dbReference type="Pfam" id="PF01494">
    <property type="entry name" value="FAD_binding_3"/>
    <property type="match status" value="1"/>
</dbReference>
<evidence type="ECO:0000259" key="1">
    <source>
        <dbReference type="Pfam" id="PF01494"/>
    </source>
</evidence>
<dbReference type="STRING" id="1391654.AKJ09_10918"/>
<dbReference type="PATRIC" id="fig|1391654.3.peg.11062"/>
<gene>
    <name evidence="2" type="ORF">AKJ09_10918</name>
</gene>